<keyword evidence="1" id="KW-0489">Methyltransferase</keyword>
<dbReference type="PANTHER" id="PTHR43191">
    <property type="entry name" value="RRNA METHYLTRANSFERASE 3"/>
    <property type="match status" value="1"/>
</dbReference>
<sequence length="100" mass="10373">MGTVFQVPWTVVEDWDGCLAALAEHGFSLVALTPSADAQDLRALAAAQPDKVAIVLGTEGPGLSRESLERCERVRIPMSAGVDSLNVAAAAAVALFALQP</sequence>
<dbReference type="SUPFAM" id="SSF75217">
    <property type="entry name" value="alpha/beta knot"/>
    <property type="match status" value="1"/>
</dbReference>
<gene>
    <name evidence="4" type="ORF">UFOPK1939_00493</name>
</gene>
<evidence type="ECO:0000313" key="4">
    <source>
        <dbReference type="EMBL" id="CAB4619982.1"/>
    </source>
</evidence>
<dbReference type="InterPro" id="IPR001537">
    <property type="entry name" value="SpoU_MeTrfase"/>
</dbReference>
<dbReference type="EMBL" id="CAEZVF010000054">
    <property type="protein sequence ID" value="CAB4619982.1"/>
    <property type="molecule type" value="Genomic_DNA"/>
</dbReference>
<evidence type="ECO:0000256" key="2">
    <source>
        <dbReference type="ARBA" id="ARBA00022679"/>
    </source>
</evidence>
<dbReference type="GO" id="GO:0003723">
    <property type="term" value="F:RNA binding"/>
    <property type="evidence" value="ECO:0007669"/>
    <property type="project" value="InterPro"/>
</dbReference>
<dbReference type="AlphaFoldDB" id="A0A6J6I0T8"/>
<organism evidence="4">
    <name type="scientific">freshwater metagenome</name>
    <dbReference type="NCBI Taxonomy" id="449393"/>
    <lineage>
        <taxon>unclassified sequences</taxon>
        <taxon>metagenomes</taxon>
        <taxon>ecological metagenomes</taxon>
    </lineage>
</organism>
<reference evidence="4" key="1">
    <citation type="submission" date="2020-05" db="EMBL/GenBank/DDBJ databases">
        <authorList>
            <person name="Chiriac C."/>
            <person name="Salcher M."/>
            <person name="Ghai R."/>
            <person name="Kavagutti S V."/>
        </authorList>
    </citation>
    <scope>NUCLEOTIDE SEQUENCE</scope>
</reference>
<evidence type="ECO:0000256" key="1">
    <source>
        <dbReference type="ARBA" id="ARBA00022603"/>
    </source>
</evidence>
<proteinExistence type="predicted"/>
<dbReference type="InterPro" id="IPR029026">
    <property type="entry name" value="tRNA_m1G_MTases_N"/>
</dbReference>
<feature type="domain" description="tRNA/rRNA methyltransferase SpoU type" evidence="3">
    <location>
        <begin position="1"/>
        <end position="96"/>
    </location>
</feature>
<dbReference type="InterPro" id="IPR051259">
    <property type="entry name" value="rRNA_Methyltransferase"/>
</dbReference>
<evidence type="ECO:0000259" key="3">
    <source>
        <dbReference type="Pfam" id="PF00588"/>
    </source>
</evidence>
<name>A0A6J6I0T8_9ZZZZ</name>
<dbReference type="InterPro" id="IPR029028">
    <property type="entry name" value="Alpha/beta_knot_MTases"/>
</dbReference>
<dbReference type="GO" id="GO:0006396">
    <property type="term" value="P:RNA processing"/>
    <property type="evidence" value="ECO:0007669"/>
    <property type="project" value="InterPro"/>
</dbReference>
<protein>
    <submittedName>
        <fullName evidence="4">Unannotated protein</fullName>
    </submittedName>
</protein>
<dbReference type="PANTHER" id="PTHR43191:SF12">
    <property type="entry name" value="RRNA METHYLASE"/>
    <property type="match status" value="1"/>
</dbReference>
<accession>A0A6J6I0T8</accession>
<dbReference type="Pfam" id="PF00588">
    <property type="entry name" value="SpoU_methylase"/>
    <property type="match status" value="1"/>
</dbReference>
<keyword evidence="2" id="KW-0808">Transferase</keyword>
<dbReference type="GO" id="GO:0032259">
    <property type="term" value="P:methylation"/>
    <property type="evidence" value="ECO:0007669"/>
    <property type="project" value="UniProtKB-KW"/>
</dbReference>
<dbReference type="GO" id="GO:0008173">
    <property type="term" value="F:RNA methyltransferase activity"/>
    <property type="evidence" value="ECO:0007669"/>
    <property type="project" value="InterPro"/>
</dbReference>
<dbReference type="Gene3D" id="3.40.1280.10">
    <property type="match status" value="1"/>
</dbReference>